<sequence length="402" mass="44342">MDHRTSVSFTFCGLFVARNEVEALKESTKWMAVMRVLTSKAYSATSLKKTMEFAWTPAKEVTFRDVENHRFIVQANCLGDWQRITEQGPWIFRDHGVLIEKYDGSRKASEVELFRIQAWVQIHDVPELFRKKAIVAGLAASVGELISIDLANPTDGGNYVRARVWIDSRKCLTRFVTIRPEGEAPVIMQVKYEKVPRFCAMCGFLGHVQEECGTGEHAPGVVPFGLWLLADTAWNRAQLRKDEDAKRQNSRPPRREFRPPGQDSGGRGAGRGGRTPGRGGRGGRSGESVLGGLLPPHDTRKRSSDEASLSEASPAKANVAQNPPLLLEWKAPGVVEPTEHEAAKKKLDFGGEQAPPAYVPRSGTPPPPPSAREQKRSRKSGTPKKDKNAGSAGSSGELRREQ</sequence>
<reference evidence="3" key="1">
    <citation type="submission" date="2023-07" db="EMBL/GenBank/DDBJ databases">
        <title>A chromosome-level genome assembly of Lolium multiflorum.</title>
        <authorList>
            <person name="Chen Y."/>
            <person name="Copetti D."/>
            <person name="Kolliker R."/>
            <person name="Studer B."/>
        </authorList>
    </citation>
    <scope>NUCLEOTIDE SEQUENCE</scope>
    <source>
        <strain evidence="3">02402/16</strain>
        <tissue evidence="3">Leaf</tissue>
    </source>
</reference>
<protein>
    <recommendedName>
        <fullName evidence="2">Zinc knuckle CX2CX4HX4C domain-containing protein</fullName>
    </recommendedName>
</protein>
<feature type="region of interest" description="Disordered" evidence="1">
    <location>
        <begin position="239"/>
        <end position="402"/>
    </location>
</feature>
<dbReference type="EMBL" id="JAUUTY010000001">
    <property type="protein sequence ID" value="KAK1697376.1"/>
    <property type="molecule type" value="Genomic_DNA"/>
</dbReference>
<name>A0AAD8U1V7_LOLMU</name>
<feature type="domain" description="Zinc knuckle CX2CX4HX4C" evidence="2">
    <location>
        <begin position="166"/>
        <end position="212"/>
    </location>
</feature>
<dbReference type="Pfam" id="PF14392">
    <property type="entry name" value="zf-CCHC_4"/>
    <property type="match status" value="1"/>
</dbReference>
<dbReference type="PANTHER" id="PTHR31286">
    <property type="entry name" value="GLYCINE-RICH CELL WALL STRUCTURAL PROTEIN 1.8-LIKE"/>
    <property type="match status" value="1"/>
</dbReference>
<evidence type="ECO:0000313" key="3">
    <source>
        <dbReference type="EMBL" id="KAK1697376.1"/>
    </source>
</evidence>
<evidence type="ECO:0000256" key="1">
    <source>
        <dbReference type="SAM" id="MobiDB-lite"/>
    </source>
</evidence>
<organism evidence="3 4">
    <name type="scientific">Lolium multiflorum</name>
    <name type="common">Italian ryegrass</name>
    <name type="synonym">Lolium perenne subsp. multiflorum</name>
    <dbReference type="NCBI Taxonomy" id="4521"/>
    <lineage>
        <taxon>Eukaryota</taxon>
        <taxon>Viridiplantae</taxon>
        <taxon>Streptophyta</taxon>
        <taxon>Embryophyta</taxon>
        <taxon>Tracheophyta</taxon>
        <taxon>Spermatophyta</taxon>
        <taxon>Magnoliopsida</taxon>
        <taxon>Liliopsida</taxon>
        <taxon>Poales</taxon>
        <taxon>Poaceae</taxon>
        <taxon>BOP clade</taxon>
        <taxon>Pooideae</taxon>
        <taxon>Poodae</taxon>
        <taxon>Poeae</taxon>
        <taxon>Poeae Chloroplast Group 2 (Poeae type)</taxon>
        <taxon>Loliodinae</taxon>
        <taxon>Loliinae</taxon>
        <taxon>Lolium</taxon>
    </lineage>
</organism>
<proteinExistence type="predicted"/>
<dbReference type="Proteomes" id="UP001231189">
    <property type="component" value="Unassembled WGS sequence"/>
</dbReference>
<feature type="compositionally biased region" description="Basic and acidic residues" evidence="1">
    <location>
        <begin position="239"/>
        <end position="258"/>
    </location>
</feature>
<evidence type="ECO:0000313" key="4">
    <source>
        <dbReference type="Proteomes" id="UP001231189"/>
    </source>
</evidence>
<feature type="compositionally biased region" description="Gly residues" evidence="1">
    <location>
        <begin position="263"/>
        <end position="285"/>
    </location>
</feature>
<feature type="compositionally biased region" description="Basic and acidic residues" evidence="1">
    <location>
        <begin position="337"/>
        <end position="349"/>
    </location>
</feature>
<dbReference type="InterPro" id="IPR025836">
    <property type="entry name" value="Zn_knuckle_CX2CX4HX4C"/>
</dbReference>
<evidence type="ECO:0000259" key="2">
    <source>
        <dbReference type="Pfam" id="PF14392"/>
    </source>
</evidence>
<dbReference type="AlphaFoldDB" id="A0AAD8U1V7"/>
<accession>A0AAD8U1V7</accession>
<keyword evidence="4" id="KW-1185">Reference proteome</keyword>
<gene>
    <name evidence="3" type="ORF">QYE76_014073</name>
</gene>
<dbReference type="InterPro" id="IPR040256">
    <property type="entry name" value="At4g02000-like"/>
</dbReference>
<dbReference type="PANTHER" id="PTHR31286:SF167">
    <property type="entry name" value="OS09G0268800 PROTEIN"/>
    <property type="match status" value="1"/>
</dbReference>
<comment type="caution">
    <text evidence="3">The sequence shown here is derived from an EMBL/GenBank/DDBJ whole genome shotgun (WGS) entry which is preliminary data.</text>
</comment>